<sequence>MVAVTPERAPVVGDLAERIAELLEGESHTGEEGRRIRLAALIQAAMRDLRHEGEEEDG</sequence>
<dbReference type="EMBL" id="CADCVF010000033">
    <property type="protein sequence ID" value="CAA9454758.1"/>
    <property type="molecule type" value="Genomic_DNA"/>
</dbReference>
<gene>
    <name evidence="1" type="ORF">AVDCRST_MAG58-1162</name>
</gene>
<organism evidence="1">
    <name type="scientific">uncultured Rubrobacteraceae bacterium</name>
    <dbReference type="NCBI Taxonomy" id="349277"/>
    <lineage>
        <taxon>Bacteria</taxon>
        <taxon>Bacillati</taxon>
        <taxon>Actinomycetota</taxon>
        <taxon>Rubrobacteria</taxon>
        <taxon>Rubrobacterales</taxon>
        <taxon>Rubrobacteraceae</taxon>
        <taxon>environmental samples</taxon>
    </lineage>
</organism>
<protein>
    <submittedName>
        <fullName evidence="1">Uncharacterized protein</fullName>
    </submittedName>
</protein>
<proteinExistence type="predicted"/>
<evidence type="ECO:0000313" key="1">
    <source>
        <dbReference type="EMBL" id="CAA9454758.1"/>
    </source>
</evidence>
<reference evidence="1" key="1">
    <citation type="submission" date="2020-02" db="EMBL/GenBank/DDBJ databases">
        <authorList>
            <person name="Meier V. D."/>
        </authorList>
    </citation>
    <scope>NUCLEOTIDE SEQUENCE</scope>
    <source>
        <strain evidence="1">AVDCRST_MAG58</strain>
    </source>
</reference>
<dbReference type="AlphaFoldDB" id="A0A6J4QZX5"/>
<accession>A0A6J4QZX5</accession>
<name>A0A6J4QZX5_9ACTN</name>